<protein>
    <submittedName>
        <fullName evidence="1">Uncharacterized protein</fullName>
    </submittedName>
</protein>
<accession>A0ABU3HEC0</accession>
<proteinExistence type="predicted"/>
<evidence type="ECO:0000313" key="2">
    <source>
        <dbReference type="Proteomes" id="UP001248709"/>
    </source>
</evidence>
<comment type="caution">
    <text evidence="1">The sequence shown here is derived from an EMBL/GenBank/DDBJ whole genome shotgun (WGS) entry which is preliminary data.</text>
</comment>
<keyword evidence="2" id="KW-1185">Reference proteome</keyword>
<dbReference type="EMBL" id="JAUSUY010000040">
    <property type="protein sequence ID" value="MDT3429177.1"/>
    <property type="molecule type" value="Genomic_DNA"/>
</dbReference>
<name>A0ABU3HEC0_9BACL</name>
<organism evidence="1 2">
    <name type="scientific">Paenibacillus forsythiae</name>
    <dbReference type="NCBI Taxonomy" id="365616"/>
    <lineage>
        <taxon>Bacteria</taxon>
        <taxon>Bacillati</taxon>
        <taxon>Bacillota</taxon>
        <taxon>Bacilli</taxon>
        <taxon>Bacillales</taxon>
        <taxon>Paenibacillaceae</taxon>
        <taxon>Paenibacillus</taxon>
    </lineage>
</organism>
<dbReference type="Proteomes" id="UP001248709">
    <property type="component" value="Unassembled WGS sequence"/>
</dbReference>
<reference evidence="1 2" key="1">
    <citation type="submission" date="2023-07" db="EMBL/GenBank/DDBJ databases">
        <title>Genomic Encyclopedia of Type Strains, Phase IV (KMG-IV): sequencing the most valuable type-strain genomes for metagenomic binning, comparative biology and taxonomic classification.</title>
        <authorList>
            <person name="Goeker M."/>
        </authorList>
    </citation>
    <scope>NUCLEOTIDE SEQUENCE [LARGE SCALE GENOMIC DNA]</scope>
    <source>
        <strain evidence="1 2">T98</strain>
    </source>
</reference>
<evidence type="ECO:0000313" key="1">
    <source>
        <dbReference type="EMBL" id="MDT3429177.1"/>
    </source>
</evidence>
<gene>
    <name evidence="1" type="ORF">J2Z22_004777</name>
</gene>
<sequence>MLKSEDISIMDLVSRPRINTQPNDEIFQLVEKCKRLTDVYPGERKFTLGRYLEEFFISHDEYVDVLDKFIIQQPFNYLRP</sequence>